<dbReference type="AlphaFoldDB" id="A0AA37T0S5"/>
<dbReference type="EMBL" id="BSOT01000005">
    <property type="protein sequence ID" value="GLR69445.1"/>
    <property type="molecule type" value="Genomic_DNA"/>
</dbReference>
<reference evidence="3" key="1">
    <citation type="journal article" date="2014" name="Int. J. Syst. Evol. Microbiol.">
        <title>Complete genome sequence of Corynebacterium casei LMG S-19264T (=DSM 44701T), isolated from a smear-ripened cheese.</title>
        <authorList>
            <consortium name="US DOE Joint Genome Institute (JGI-PGF)"/>
            <person name="Walter F."/>
            <person name="Albersmeier A."/>
            <person name="Kalinowski J."/>
            <person name="Ruckert C."/>
        </authorList>
    </citation>
    <scope>NUCLEOTIDE SEQUENCE</scope>
    <source>
        <strain evidence="3">NBRC 110023</strain>
    </source>
</reference>
<dbReference type="Proteomes" id="UP001156601">
    <property type="component" value="Unassembled WGS sequence"/>
</dbReference>
<dbReference type="SUPFAM" id="SSF56436">
    <property type="entry name" value="C-type lectin-like"/>
    <property type="match status" value="1"/>
</dbReference>
<feature type="signal peptide" evidence="1">
    <location>
        <begin position="1"/>
        <end position="26"/>
    </location>
</feature>
<keyword evidence="4" id="KW-1185">Reference proteome</keyword>
<dbReference type="RefSeq" id="WP_284215777.1">
    <property type="nucleotide sequence ID" value="NZ_BSOT01000005.1"/>
</dbReference>
<organism evidence="3 4">
    <name type="scientific">Agaribacter marinus</name>
    <dbReference type="NCBI Taxonomy" id="1431249"/>
    <lineage>
        <taxon>Bacteria</taxon>
        <taxon>Pseudomonadati</taxon>
        <taxon>Pseudomonadota</taxon>
        <taxon>Gammaproteobacteria</taxon>
        <taxon>Alteromonadales</taxon>
        <taxon>Alteromonadaceae</taxon>
        <taxon>Agaribacter</taxon>
    </lineage>
</organism>
<dbReference type="PANTHER" id="PTHR23150:SF19">
    <property type="entry name" value="FORMYLGLYCINE-GENERATING ENZYME"/>
    <property type="match status" value="1"/>
</dbReference>
<dbReference type="PANTHER" id="PTHR23150">
    <property type="entry name" value="SULFATASE MODIFYING FACTOR 1, 2"/>
    <property type="match status" value="1"/>
</dbReference>
<sequence length="312" mass="35095">MPKSLFYFLRLCIAALCTLPLSCVTAKDNLKSEINAIVPGKMITIDAGCFTIGRVKRDDEYAESDEHPQDLCIEEFSISALEVSTQAFSQFVQSSEYASYLQSSDSDVLSCWDNTPINGERTWDWYSWPSWSARNKDKSLLSTHPATCISFYDAMAYIAWLNEKTGKRYRLPTEAEWEYAARGRNNDFFAQTVPAHICTYANIADASHATPDNFKCNDEHPALATIGHFKPNSFGLYDMIGNVWEWTCSKHDPSFDGAEVRCLPLDNPGNRVSRGGSWDDNAMGARITNRSAIPPHVRISLQGFRLVLDTKK</sequence>
<accession>A0AA37T0S5</accession>
<dbReference type="Pfam" id="PF03781">
    <property type="entry name" value="FGE-sulfatase"/>
    <property type="match status" value="1"/>
</dbReference>
<dbReference type="InterPro" id="IPR051043">
    <property type="entry name" value="Sulfatase_Mod_Factor_Kinase"/>
</dbReference>
<dbReference type="GO" id="GO:0120147">
    <property type="term" value="F:formylglycine-generating oxidase activity"/>
    <property type="evidence" value="ECO:0007669"/>
    <property type="project" value="TreeGrafter"/>
</dbReference>
<feature type="domain" description="Sulfatase-modifying factor enzyme-like" evidence="2">
    <location>
        <begin position="41"/>
        <end position="307"/>
    </location>
</feature>
<evidence type="ECO:0000313" key="3">
    <source>
        <dbReference type="EMBL" id="GLR69445.1"/>
    </source>
</evidence>
<reference evidence="3" key="2">
    <citation type="submission" date="2023-01" db="EMBL/GenBank/DDBJ databases">
        <title>Draft genome sequence of Agaribacter marinus strain NBRC 110023.</title>
        <authorList>
            <person name="Sun Q."/>
            <person name="Mori K."/>
        </authorList>
    </citation>
    <scope>NUCLEOTIDE SEQUENCE</scope>
    <source>
        <strain evidence="3">NBRC 110023</strain>
    </source>
</reference>
<dbReference type="InterPro" id="IPR042095">
    <property type="entry name" value="SUMF_sf"/>
</dbReference>
<dbReference type="InterPro" id="IPR016187">
    <property type="entry name" value="CTDL_fold"/>
</dbReference>
<protein>
    <submittedName>
        <fullName evidence="3">Protein 3-oxoalanine-generating enzyme family protein</fullName>
    </submittedName>
</protein>
<evidence type="ECO:0000259" key="2">
    <source>
        <dbReference type="Pfam" id="PF03781"/>
    </source>
</evidence>
<feature type="chain" id="PRO_5041342310" evidence="1">
    <location>
        <begin position="27"/>
        <end position="312"/>
    </location>
</feature>
<evidence type="ECO:0000256" key="1">
    <source>
        <dbReference type="SAM" id="SignalP"/>
    </source>
</evidence>
<name>A0AA37T0S5_9ALTE</name>
<comment type="caution">
    <text evidence="3">The sequence shown here is derived from an EMBL/GenBank/DDBJ whole genome shotgun (WGS) entry which is preliminary data.</text>
</comment>
<keyword evidence="1" id="KW-0732">Signal</keyword>
<dbReference type="Gene3D" id="3.90.1580.10">
    <property type="entry name" value="paralog of FGE (formylglycine-generating enzyme)"/>
    <property type="match status" value="1"/>
</dbReference>
<dbReference type="InterPro" id="IPR005532">
    <property type="entry name" value="SUMF_dom"/>
</dbReference>
<evidence type="ECO:0000313" key="4">
    <source>
        <dbReference type="Proteomes" id="UP001156601"/>
    </source>
</evidence>
<proteinExistence type="predicted"/>
<gene>
    <name evidence="3" type="ORF">GCM10007852_03530</name>
</gene>